<dbReference type="InterPro" id="IPR036956">
    <property type="entry name" value="Impact_N_sf"/>
</dbReference>
<dbReference type="GO" id="GO:0005737">
    <property type="term" value="C:cytoplasm"/>
    <property type="evidence" value="ECO:0007669"/>
    <property type="project" value="TreeGrafter"/>
</dbReference>
<evidence type="ECO:0000259" key="2">
    <source>
        <dbReference type="Pfam" id="PF01205"/>
    </source>
</evidence>
<reference evidence="3 4" key="1">
    <citation type="submission" date="2018-05" db="EMBL/GenBank/DDBJ databases">
        <title>Genetic diversity of glacier-inhabiting Cryobacterium bacteria in China and description of Cryobacterium mengkeensis sp. nov. and Arthrobacter glacialis sp. nov.</title>
        <authorList>
            <person name="Liu Q."/>
            <person name="Xin Y.-H."/>
        </authorList>
    </citation>
    <scope>NUCLEOTIDE SEQUENCE [LARGE SCALE GENOMIC DNA]</scope>
    <source>
        <strain evidence="3 4">GP3</strain>
    </source>
</reference>
<gene>
    <name evidence="3" type="ORF">CVS29_11680</name>
</gene>
<dbReference type="InterPro" id="IPR020568">
    <property type="entry name" value="Ribosomal_Su5_D2-typ_SF"/>
</dbReference>
<dbReference type="Pfam" id="PF01205">
    <property type="entry name" value="Impact_N"/>
    <property type="match status" value="1"/>
</dbReference>
<protein>
    <submittedName>
        <fullName evidence="3">YigZ family protein</fullName>
    </submittedName>
</protein>
<dbReference type="PANTHER" id="PTHR16301">
    <property type="entry name" value="IMPACT-RELATED"/>
    <property type="match status" value="1"/>
</dbReference>
<dbReference type="EMBL" id="QHLZ01000006">
    <property type="protein sequence ID" value="PXA65312.1"/>
    <property type="molecule type" value="Genomic_DNA"/>
</dbReference>
<comment type="caution">
    <text evidence="3">The sequence shown here is derived from an EMBL/GenBank/DDBJ whole genome shotgun (WGS) entry which is preliminary data.</text>
</comment>
<name>A0A2V3DQN0_9MICC</name>
<comment type="similarity">
    <text evidence="1">Belongs to the IMPACT family.</text>
</comment>
<dbReference type="AlphaFoldDB" id="A0A2V3DQN0"/>
<evidence type="ECO:0000313" key="4">
    <source>
        <dbReference type="Proteomes" id="UP000246303"/>
    </source>
</evidence>
<evidence type="ECO:0000256" key="1">
    <source>
        <dbReference type="ARBA" id="ARBA00007665"/>
    </source>
</evidence>
<dbReference type="OrthoDB" id="9813771at2"/>
<dbReference type="SUPFAM" id="SSF54211">
    <property type="entry name" value="Ribosomal protein S5 domain 2-like"/>
    <property type="match status" value="1"/>
</dbReference>
<organism evidence="3 4">
    <name type="scientific">Arthrobacter psychrochitiniphilus</name>
    <dbReference type="NCBI Taxonomy" id="291045"/>
    <lineage>
        <taxon>Bacteria</taxon>
        <taxon>Bacillati</taxon>
        <taxon>Actinomycetota</taxon>
        <taxon>Actinomycetes</taxon>
        <taxon>Micrococcales</taxon>
        <taxon>Micrococcaceae</taxon>
        <taxon>Arthrobacter</taxon>
    </lineage>
</organism>
<feature type="domain" description="Impact N-terminal" evidence="2">
    <location>
        <begin position="37"/>
        <end position="153"/>
    </location>
</feature>
<dbReference type="PANTHER" id="PTHR16301:SF20">
    <property type="entry name" value="IMPACT FAMILY MEMBER YIGZ"/>
    <property type="match status" value="1"/>
</dbReference>
<dbReference type="RefSeq" id="WP_110106488.1">
    <property type="nucleotide sequence ID" value="NZ_JACBZZ010000001.1"/>
</dbReference>
<evidence type="ECO:0000313" key="3">
    <source>
        <dbReference type="EMBL" id="PXA65312.1"/>
    </source>
</evidence>
<dbReference type="Gene3D" id="3.30.230.30">
    <property type="entry name" value="Impact, N-terminal domain"/>
    <property type="match status" value="1"/>
</dbReference>
<proteinExistence type="inferred from homology"/>
<sequence>MSQTVQPSPGPPRATPGPNSYTTLRAGADFRHELVIKRSRFITVLRRVDEEPSARALVAELRKEFYDARHHCSAFVIGPGRDLQRSHDDGEPSGTAGTPMLDALVKRETRAGDGVHSADLSDVCAVVVRYFGGILLGAGGLVRAYSESVSKALELAPLVSRDRLKLFTVAVPHAAAGRLENDLRSAGYLMTGNNYDALNTHVGLAIADDDLIINTAVERLAALSAGRCTLATAGTDWVDTPLDRA</sequence>
<dbReference type="Proteomes" id="UP000246303">
    <property type="component" value="Unassembled WGS sequence"/>
</dbReference>
<accession>A0A2V3DQN0</accession>
<dbReference type="GO" id="GO:0006446">
    <property type="term" value="P:regulation of translational initiation"/>
    <property type="evidence" value="ECO:0007669"/>
    <property type="project" value="TreeGrafter"/>
</dbReference>
<keyword evidence="4" id="KW-1185">Reference proteome</keyword>
<dbReference type="InterPro" id="IPR001498">
    <property type="entry name" value="Impact_N"/>
</dbReference>
<dbReference type="InterPro" id="IPR023582">
    <property type="entry name" value="Impact"/>
</dbReference>